<feature type="domain" description="Plastocyanin-like" evidence="20">
    <location>
        <begin position="368"/>
        <end position="500"/>
    </location>
</feature>
<feature type="chain" id="PRO_5043050577" description="Iron transport multicopper oxidase FET3" evidence="18">
    <location>
        <begin position="27"/>
        <end position="602"/>
    </location>
</feature>
<evidence type="ECO:0000256" key="5">
    <source>
        <dbReference type="ARBA" id="ARBA00022692"/>
    </source>
</evidence>
<dbReference type="CDD" id="cd13851">
    <property type="entry name" value="CuRO_1_Fet3p"/>
    <property type="match status" value="1"/>
</dbReference>
<dbReference type="EMBL" id="JAVRQU010000004">
    <property type="protein sequence ID" value="KAK5703725.1"/>
    <property type="molecule type" value="Genomic_DNA"/>
</dbReference>
<keyword evidence="11" id="KW-0408">Iron</keyword>
<name>A0AAN7WD52_9PEZI</name>
<dbReference type="CDD" id="cd13877">
    <property type="entry name" value="CuRO_2_Fet3p_like"/>
    <property type="match status" value="1"/>
</dbReference>
<evidence type="ECO:0000256" key="4">
    <source>
        <dbReference type="ARBA" id="ARBA00022496"/>
    </source>
</evidence>
<keyword evidence="10" id="KW-0560">Oxidoreductase</keyword>
<keyword evidence="8" id="KW-0677">Repeat</keyword>
<keyword evidence="3" id="KW-1003">Cell membrane</keyword>
<dbReference type="PANTHER" id="PTHR11709:SF361">
    <property type="entry name" value="IRON TRANSPORT MULTICOPPER OXIDASE FET3"/>
    <property type="match status" value="1"/>
</dbReference>
<proteinExistence type="inferred from homology"/>
<feature type="domain" description="Plastocyanin-like" evidence="19">
    <location>
        <begin position="162"/>
        <end position="308"/>
    </location>
</feature>
<dbReference type="FunFam" id="2.60.40.420:FF:000025">
    <property type="entry name" value="FET5p Multicopper oxidase"/>
    <property type="match status" value="1"/>
</dbReference>
<dbReference type="Gene3D" id="2.60.40.420">
    <property type="entry name" value="Cupredoxins - blue copper proteins"/>
    <property type="match status" value="3"/>
</dbReference>
<dbReference type="GO" id="GO:0033215">
    <property type="term" value="P:reductive iron assimilation"/>
    <property type="evidence" value="ECO:0007669"/>
    <property type="project" value="TreeGrafter"/>
</dbReference>
<evidence type="ECO:0000256" key="3">
    <source>
        <dbReference type="ARBA" id="ARBA00022475"/>
    </source>
</evidence>
<dbReference type="Proteomes" id="UP001310594">
    <property type="component" value="Unassembled WGS sequence"/>
</dbReference>
<dbReference type="GO" id="GO:0005507">
    <property type="term" value="F:copper ion binding"/>
    <property type="evidence" value="ECO:0007669"/>
    <property type="project" value="InterPro"/>
</dbReference>
<dbReference type="PROSITE" id="PS00080">
    <property type="entry name" value="MULTICOPPER_OXIDASE2"/>
    <property type="match status" value="1"/>
</dbReference>
<evidence type="ECO:0008006" key="24">
    <source>
        <dbReference type="Google" id="ProtNLM"/>
    </source>
</evidence>
<keyword evidence="15" id="KW-0325">Glycoprotein</keyword>
<evidence type="ECO:0000313" key="23">
    <source>
        <dbReference type="Proteomes" id="UP001310594"/>
    </source>
</evidence>
<dbReference type="PROSITE" id="PS00079">
    <property type="entry name" value="MULTICOPPER_OXIDASE1"/>
    <property type="match status" value="1"/>
</dbReference>
<evidence type="ECO:0000256" key="14">
    <source>
        <dbReference type="ARBA" id="ARBA00023136"/>
    </source>
</evidence>
<dbReference type="AlphaFoldDB" id="A0AAN7WD52"/>
<dbReference type="InterPro" id="IPR044130">
    <property type="entry name" value="CuRO_2_Fet3-like"/>
</dbReference>
<evidence type="ECO:0000256" key="16">
    <source>
        <dbReference type="ARBA" id="ARBA00037814"/>
    </source>
</evidence>
<dbReference type="Pfam" id="PF07731">
    <property type="entry name" value="Cu-oxidase_2"/>
    <property type="match status" value="1"/>
</dbReference>
<evidence type="ECO:0000259" key="21">
    <source>
        <dbReference type="Pfam" id="PF07732"/>
    </source>
</evidence>
<keyword evidence="6" id="KW-0479">Metal-binding</keyword>
<dbReference type="GO" id="GO:0010106">
    <property type="term" value="P:cellular response to iron ion starvation"/>
    <property type="evidence" value="ECO:0007669"/>
    <property type="project" value="TreeGrafter"/>
</dbReference>
<evidence type="ECO:0000259" key="20">
    <source>
        <dbReference type="Pfam" id="PF07731"/>
    </source>
</evidence>
<dbReference type="InterPro" id="IPR008972">
    <property type="entry name" value="Cupredoxin"/>
</dbReference>
<dbReference type="InterPro" id="IPR045087">
    <property type="entry name" value="Cu-oxidase_fam"/>
</dbReference>
<feature type="domain" description="Plastocyanin-like" evidence="21">
    <location>
        <begin position="35"/>
        <end position="151"/>
    </location>
</feature>
<feature type="transmembrane region" description="Helical" evidence="17">
    <location>
        <begin position="557"/>
        <end position="579"/>
    </location>
</feature>
<evidence type="ECO:0000259" key="19">
    <source>
        <dbReference type="Pfam" id="PF00394"/>
    </source>
</evidence>
<keyword evidence="4" id="KW-0410">Iron transport</keyword>
<evidence type="ECO:0000256" key="11">
    <source>
        <dbReference type="ARBA" id="ARBA00023004"/>
    </source>
</evidence>
<dbReference type="InterPro" id="IPR011707">
    <property type="entry name" value="Cu-oxidase-like_N"/>
</dbReference>
<evidence type="ECO:0000256" key="13">
    <source>
        <dbReference type="ARBA" id="ARBA00023065"/>
    </source>
</evidence>
<keyword evidence="7 18" id="KW-0732">Signal</keyword>
<comment type="caution">
    <text evidence="22">The sequence shown here is derived from an EMBL/GenBank/DDBJ whole genome shotgun (WGS) entry which is preliminary data.</text>
</comment>
<comment type="subcellular location">
    <subcellularLocation>
        <location evidence="16">Cell membrane</location>
        <topology evidence="16">Single-pass type I membrane protein</topology>
        <orientation evidence="16">Extracellular side</orientation>
    </subcellularLocation>
</comment>
<evidence type="ECO:0000313" key="22">
    <source>
        <dbReference type="EMBL" id="KAK5703725.1"/>
    </source>
</evidence>
<evidence type="ECO:0000256" key="6">
    <source>
        <dbReference type="ARBA" id="ARBA00022723"/>
    </source>
</evidence>
<organism evidence="22 23">
    <name type="scientific">Elasticomyces elasticus</name>
    <dbReference type="NCBI Taxonomy" id="574655"/>
    <lineage>
        <taxon>Eukaryota</taxon>
        <taxon>Fungi</taxon>
        <taxon>Dikarya</taxon>
        <taxon>Ascomycota</taxon>
        <taxon>Pezizomycotina</taxon>
        <taxon>Dothideomycetes</taxon>
        <taxon>Dothideomycetidae</taxon>
        <taxon>Mycosphaerellales</taxon>
        <taxon>Teratosphaeriaceae</taxon>
        <taxon>Elasticomyces</taxon>
    </lineage>
</organism>
<evidence type="ECO:0000256" key="2">
    <source>
        <dbReference type="ARBA" id="ARBA00022448"/>
    </source>
</evidence>
<evidence type="ECO:0000256" key="18">
    <source>
        <dbReference type="SAM" id="SignalP"/>
    </source>
</evidence>
<dbReference type="CDD" id="cd13899">
    <property type="entry name" value="CuRO_3_Fet3p"/>
    <property type="match status" value="1"/>
</dbReference>
<evidence type="ECO:0000256" key="17">
    <source>
        <dbReference type="SAM" id="Phobius"/>
    </source>
</evidence>
<evidence type="ECO:0000256" key="1">
    <source>
        <dbReference type="ARBA" id="ARBA00010609"/>
    </source>
</evidence>
<evidence type="ECO:0000256" key="9">
    <source>
        <dbReference type="ARBA" id="ARBA00022989"/>
    </source>
</evidence>
<keyword evidence="14 17" id="KW-0472">Membrane</keyword>
<keyword evidence="5 17" id="KW-0812">Transmembrane</keyword>
<dbReference type="InterPro" id="IPR033138">
    <property type="entry name" value="Cu_oxidase_CS"/>
</dbReference>
<dbReference type="FunFam" id="2.60.40.420:FF:000022">
    <property type="entry name" value="FET5p Multicopper oxidase"/>
    <property type="match status" value="1"/>
</dbReference>
<feature type="signal peptide" evidence="18">
    <location>
        <begin position="1"/>
        <end position="26"/>
    </location>
</feature>
<evidence type="ECO:0000256" key="7">
    <source>
        <dbReference type="ARBA" id="ARBA00022729"/>
    </source>
</evidence>
<dbReference type="InterPro" id="IPR001117">
    <property type="entry name" value="Cu-oxidase_2nd"/>
</dbReference>
<evidence type="ECO:0000256" key="15">
    <source>
        <dbReference type="ARBA" id="ARBA00023180"/>
    </source>
</evidence>
<protein>
    <recommendedName>
        <fullName evidence="24">Iron transport multicopper oxidase FET3</fullName>
    </recommendedName>
</protein>
<evidence type="ECO:0000256" key="12">
    <source>
        <dbReference type="ARBA" id="ARBA00023008"/>
    </source>
</evidence>
<reference evidence="22" key="1">
    <citation type="submission" date="2023-08" db="EMBL/GenBank/DDBJ databases">
        <title>Black Yeasts Isolated from many extreme environments.</title>
        <authorList>
            <person name="Coleine C."/>
            <person name="Stajich J.E."/>
            <person name="Selbmann L."/>
        </authorList>
    </citation>
    <scope>NUCLEOTIDE SEQUENCE</scope>
    <source>
        <strain evidence="22">CCFEE 5810</strain>
    </source>
</reference>
<dbReference type="FunFam" id="2.60.40.420:FF:000024">
    <property type="entry name" value="FET5p Multicopper oxidase"/>
    <property type="match status" value="1"/>
</dbReference>
<keyword evidence="12" id="KW-0186">Copper</keyword>
<comment type="similarity">
    <text evidence="1">Belongs to the multicopper oxidase family.</text>
</comment>
<sequence length="602" mass="65835">MALSLSNFLMPLLVLLLTRLLPIASAETVTFDWDIGWTRANPDGLAERPVIGINGQWPLPLLNITKGDRVIVNMNNKLGNQTTSLHFHGMFQNGTSDMDGPVGVTQCDVPAGMSFKLNFTIDQPGTYWYHSHTRGQYPDGFRGQLVVHDPENPYRGQFDAEIPLTLSDWYHEQFPILIEGFINYKNPTGAEPVPNSALMNDTQNLTVPVEAGKTYLFRLTNIGAFAGQYFWIEGHTMRIVEVDGVYTEPAEAEMIYLTAAQRYAFLVTMKDDASANFAMVGSMDTDLFDTLPDTLNTNVTGWLTYDNAAPKPAAALLDAFDPFDDFTLQPQDGMELLGDADVTVTLDLAMDNLGDGASYAFFNGITYTRPVVPTLYSALTTGESAGNVSVYGDYTNSYVVEKDQIVDIVLNNADSGKHPFHLHGHNFQVIYRGPDEEGSYNAANETNFPAVPSRRDVIMVKPLASIVMRFKADNPGVWLFHCHIDWHLVTGLAATIIEAPLELQKTLTIPEDHLEVCREAGVATEGNAAGNTVDVLDLKGQNESVPPLATGFTARGYVALVFSCISAVLGMAVIAWYGAAPLSTAELASAKRFIAKHGGDTK</sequence>
<gene>
    <name evidence="22" type="ORF">LTR97_002738</name>
</gene>
<dbReference type="InterPro" id="IPR011706">
    <property type="entry name" value="Cu-oxidase_C"/>
</dbReference>
<dbReference type="GO" id="GO:0004322">
    <property type="term" value="F:ferroxidase activity"/>
    <property type="evidence" value="ECO:0007669"/>
    <property type="project" value="TreeGrafter"/>
</dbReference>
<keyword evidence="13" id="KW-0406">Ion transport</keyword>
<keyword evidence="9 17" id="KW-1133">Transmembrane helix</keyword>
<evidence type="ECO:0000256" key="8">
    <source>
        <dbReference type="ARBA" id="ARBA00022737"/>
    </source>
</evidence>
<dbReference type="SUPFAM" id="SSF49503">
    <property type="entry name" value="Cupredoxins"/>
    <property type="match status" value="3"/>
</dbReference>
<dbReference type="GO" id="GO:0033573">
    <property type="term" value="C:high-affinity iron permease complex"/>
    <property type="evidence" value="ECO:0007669"/>
    <property type="project" value="TreeGrafter"/>
</dbReference>
<dbReference type="InterPro" id="IPR002355">
    <property type="entry name" value="Cu_oxidase_Cu_BS"/>
</dbReference>
<dbReference type="Pfam" id="PF07732">
    <property type="entry name" value="Cu-oxidase_3"/>
    <property type="match status" value="1"/>
</dbReference>
<keyword evidence="2" id="KW-0813">Transport</keyword>
<evidence type="ECO:0000256" key="10">
    <source>
        <dbReference type="ARBA" id="ARBA00023002"/>
    </source>
</evidence>
<dbReference type="PANTHER" id="PTHR11709">
    <property type="entry name" value="MULTI-COPPER OXIDASE"/>
    <property type="match status" value="1"/>
</dbReference>
<dbReference type="Pfam" id="PF00394">
    <property type="entry name" value="Cu-oxidase"/>
    <property type="match status" value="1"/>
</dbReference>
<accession>A0AAN7WD52</accession>